<evidence type="ECO:0000313" key="2">
    <source>
        <dbReference type="Proteomes" id="UP000663824"/>
    </source>
</evidence>
<dbReference type="AlphaFoldDB" id="A0A816UXQ7"/>
<protein>
    <submittedName>
        <fullName evidence="1">Uncharacterized protein</fullName>
    </submittedName>
</protein>
<name>A0A816UXQ7_9BILA</name>
<accession>A0A816UXQ7</accession>
<comment type="caution">
    <text evidence="1">The sequence shown here is derived from an EMBL/GenBank/DDBJ whole genome shotgun (WGS) entry which is preliminary data.</text>
</comment>
<proteinExistence type="predicted"/>
<sequence length="48" mass="5373">MKAAFYSTLDAYLNELDTKQQRTYAIGDIVGLKVSDVYRTNTSSTILP</sequence>
<organism evidence="1 2">
    <name type="scientific">Rotaria magnacalcarata</name>
    <dbReference type="NCBI Taxonomy" id="392030"/>
    <lineage>
        <taxon>Eukaryota</taxon>
        <taxon>Metazoa</taxon>
        <taxon>Spiralia</taxon>
        <taxon>Gnathifera</taxon>
        <taxon>Rotifera</taxon>
        <taxon>Eurotatoria</taxon>
        <taxon>Bdelloidea</taxon>
        <taxon>Philodinida</taxon>
        <taxon>Philodinidae</taxon>
        <taxon>Rotaria</taxon>
    </lineage>
</organism>
<dbReference type="Proteomes" id="UP000663824">
    <property type="component" value="Unassembled WGS sequence"/>
</dbReference>
<reference evidence="1" key="1">
    <citation type="submission" date="2021-02" db="EMBL/GenBank/DDBJ databases">
        <authorList>
            <person name="Nowell W R."/>
        </authorList>
    </citation>
    <scope>NUCLEOTIDE SEQUENCE</scope>
</reference>
<feature type="non-terminal residue" evidence="1">
    <location>
        <position position="48"/>
    </location>
</feature>
<dbReference type="EMBL" id="CAJNRE010012904">
    <property type="protein sequence ID" value="CAF2114551.1"/>
    <property type="molecule type" value="Genomic_DNA"/>
</dbReference>
<gene>
    <name evidence="1" type="ORF">MBJ925_LOCUS24712</name>
</gene>
<evidence type="ECO:0000313" key="1">
    <source>
        <dbReference type="EMBL" id="CAF2114551.1"/>
    </source>
</evidence>